<dbReference type="SMART" id="SM00320">
    <property type="entry name" value="WD40"/>
    <property type="match status" value="6"/>
</dbReference>
<accession>A0A8T9CH71</accession>
<gene>
    <name evidence="3" type="primary">raf1</name>
    <name evidence="3" type="ORF">LSUE1_G000643</name>
</gene>
<feature type="compositionally biased region" description="Polar residues" evidence="2">
    <location>
        <begin position="193"/>
        <end position="202"/>
    </location>
</feature>
<protein>
    <submittedName>
        <fullName evidence="3">Rik1-associated factor</fullName>
    </submittedName>
</protein>
<comment type="similarity">
    <text evidence="1">Belongs to the WD repeat LST8 family.</text>
</comment>
<dbReference type="GO" id="GO:0031929">
    <property type="term" value="P:TOR signaling"/>
    <property type="evidence" value="ECO:0007669"/>
    <property type="project" value="InterPro"/>
</dbReference>
<organism evidence="3 4">
    <name type="scientific">Lachnellula suecica</name>
    <dbReference type="NCBI Taxonomy" id="602035"/>
    <lineage>
        <taxon>Eukaryota</taxon>
        <taxon>Fungi</taxon>
        <taxon>Dikarya</taxon>
        <taxon>Ascomycota</taxon>
        <taxon>Pezizomycotina</taxon>
        <taxon>Leotiomycetes</taxon>
        <taxon>Helotiales</taxon>
        <taxon>Lachnaceae</taxon>
        <taxon>Lachnellula</taxon>
    </lineage>
</organism>
<reference evidence="3 4" key="1">
    <citation type="submission" date="2018-05" db="EMBL/GenBank/DDBJ databases">
        <title>Genome sequencing and assembly of the regulated plant pathogen Lachnellula willkommii and related sister species for the development of diagnostic species identification markers.</title>
        <authorList>
            <person name="Giroux E."/>
            <person name="Bilodeau G."/>
        </authorList>
    </citation>
    <scope>NUCLEOTIDE SEQUENCE [LARGE SCALE GENOMIC DNA]</scope>
    <source>
        <strain evidence="3 4">CBS 268.59</strain>
    </source>
</reference>
<dbReference type="InterPro" id="IPR036322">
    <property type="entry name" value="WD40_repeat_dom_sf"/>
</dbReference>
<dbReference type="OrthoDB" id="10248252at2759"/>
<dbReference type="Proteomes" id="UP000469558">
    <property type="component" value="Unassembled WGS sequence"/>
</dbReference>
<evidence type="ECO:0000256" key="1">
    <source>
        <dbReference type="ARBA" id="ARBA00009890"/>
    </source>
</evidence>
<dbReference type="PANTHER" id="PTHR19842:SF2">
    <property type="entry name" value="WD REPEAT PROTEIN (AFU_ORTHOLOGUE AFUA_5G04300)"/>
    <property type="match status" value="1"/>
</dbReference>
<dbReference type="InterPro" id="IPR015943">
    <property type="entry name" value="WD40/YVTN_repeat-like_dom_sf"/>
</dbReference>
<dbReference type="PANTHER" id="PTHR19842">
    <property type="entry name" value="G BETA-LIKE PROTEIN GBL"/>
    <property type="match status" value="1"/>
</dbReference>
<dbReference type="GO" id="GO:0031931">
    <property type="term" value="C:TORC1 complex"/>
    <property type="evidence" value="ECO:0007669"/>
    <property type="project" value="InterPro"/>
</dbReference>
<dbReference type="Gene3D" id="2.130.10.10">
    <property type="entry name" value="YVTN repeat-like/Quinoprotein amine dehydrogenase"/>
    <property type="match status" value="1"/>
</dbReference>
<feature type="region of interest" description="Disordered" evidence="2">
    <location>
        <begin position="1068"/>
        <end position="1088"/>
    </location>
</feature>
<evidence type="ECO:0000256" key="2">
    <source>
        <dbReference type="SAM" id="MobiDB-lite"/>
    </source>
</evidence>
<sequence>MEAHALPRGKQEFIDLTLSDDEDESHVHMPASDQFTSAAQKIKDLPPSNHGLMTIDSNNENWSRNEHRSYGYGYGYASVMPPGGPNTNAIPATQLRPSSRAPAPQSQNPPIPHTTGHRRYEEDDLETLAAGPYSANEGPSKPPGRFIQYTPSDLNHSKQHTASTRRRGAMGSANRGGAVGVNAPPANDVVGGNQRSSGNAGKTASEDAPLPNEKIQHMLKKQMFPHIISAVNQYKGKLSTQHRNAIGEMTAGTLVRDPSFLENYMANEHQLSSEYEKGLAIKAKSTVDQCAEEYLKPRTSSGNLSGPAKPSARSGIESRRFTTRVISNSSASGDGAEIFEEHPAMQPASRHSTRSRTYSSSPTTSYSQDALDLGNLSNSDMMEDVRPFNTESPNPTRQFSTLERSNSRPVVLLRSATPVQITEPRRPQKSEPPDIKSSSNISVTYAGMPASRPYASFANRNRLPTRGACPHVDFSLEEIEVVSTVIKSVTGRSIPYGSGAASITSLMDGQRQIIPKVLDALQQRLKAPGPGMGRQLLRGRKSSALESFLRDAANGKLTENQRLQLTRTTAQPRSRPSILSQLRDRETIGLASLDFRQGQGSFKEKAMCSLEDSLVRISEWTDCCGDVATVSWAGEKAFVCGAVAHSDHFNMQYNKPGNLGVGSVSLDTLTAISDHRIVRPLVGTAENAENALESMRQTQDPWLYTSVVSTSHNEINGYTFTASFDKTVKVWTVSEDGSSMDLRGTWDHENNVNFVVTSEHHDRVATAADVCNDAIRVYNFDELDVSNSPYDTYSGGRAREQAQEVFRRDKWAYFPATIQWGKAASVSRLLLVGYSPRSTSGQDTDIPEDKKNTGELCIWDVEDMEKIPITSAHMQNVFEVIWHPSQPFFVAATSPSGHFESDTRTQIRLYARKGLGPFFHLTTMDCPALDINELTIMPNSDLESWVTASCTDGNTYVWDTASHTEPPIHVLNHGESLDNPLPELPREIGDEGVKFACWGQSSHRFYTGASDGKVTAWNIHEKPGKAFVRYLLELSGGVTSGAFSKDFSKLLIGDATGKVHFLGYDDSDLEEETQESSTPTPSIRPGSGILQTALTKRPKVIIPHPEPPHPLHFEGDFLIATVEPSGRELAMEFLHEGRLRLHPDPGIGAVQGPNYAETNLFRLEAHEESDASKPLLPGFEAVQHYGVQHKTTKTVIPQLPPATCSDSTLHSRNVAWDLALERDGIDLDWEYRFPKEVTPCFAIFGHKKRRET</sequence>
<name>A0A8T9CH71_9HELO</name>
<feature type="compositionally biased region" description="Polar residues" evidence="2">
    <location>
        <begin position="389"/>
        <end position="408"/>
    </location>
</feature>
<feature type="region of interest" description="Disordered" evidence="2">
    <location>
        <begin position="43"/>
        <end position="63"/>
    </location>
</feature>
<proteinExistence type="inferred from homology"/>
<feature type="region of interest" description="Disordered" evidence="2">
    <location>
        <begin position="297"/>
        <end position="441"/>
    </location>
</feature>
<feature type="region of interest" description="Disordered" evidence="2">
    <location>
        <begin position="130"/>
        <end position="209"/>
    </location>
</feature>
<evidence type="ECO:0000313" key="3">
    <source>
        <dbReference type="EMBL" id="TVY84506.1"/>
    </source>
</evidence>
<evidence type="ECO:0000313" key="4">
    <source>
        <dbReference type="Proteomes" id="UP000469558"/>
    </source>
</evidence>
<dbReference type="SUPFAM" id="SSF50978">
    <property type="entry name" value="WD40 repeat-like"/>
    <property type="match status" value="1"/>
</dbReference>
<dbReference type="GO" id="GO:0031932">
    <property type="term" value="C:TORC2 complex"/>
    <property type="evidence" value="ECO:0007669"/>
    <property type="project" value="InterPro"/>
</dbReference>
<comment type="caution">
    <text evidence="3">The sequence shown here is derived from an EMBL/GenBank/DDBJ whole genome shotgun (WGS) entry which is preliminary data.</text>
</comment>
<dbReference type="AlphaFoldDB" id="A0A8T9CH71"/>
<feature type="compositionally biased region" description="Basic and acidic residues" evidence="2">
    <location>
        <begin position="423"/>
        <end position="434"/>
    </location>
</feature>
<dbReference type="InterPro" id="IPR037588">
    <property type="entry name" value="MLST8"/>
</dbReference>
<feature type="region of interest" description="Disordered" evidence="2">
    <location>
        <begin position="84"/>
        <end position="117"/>
    </location>
</feature>
<keyword evidence="4" id="KW-1185">Reference proteome</keyword>
<feature type="compositionally biased region" description="Polar residues" evidence="2">
    <location>
        <begin position="85"/>
        <end position="97"/>
    </location>
</feature>
<feature type="compositionally biased region" description="Low complexity" evidence="2">
    <location>
        <begin position="355"/>
        <end position="367"/>
    </location>
</feature>
<dbReference type="EMBL" id="QGMK01000078">
    <property type="protein sequence ID" value="TVY84506.1"/>
    <property type="molecule type" value="Genomic_DNA"/>
</dbReference>
<dbReference type="GO" id="GO:0032956">
    <property type="term" value="P:regulation of actin cytoskeleton organization"/>
    <property type="evidence" value="ECO:0007669"/>
    <property type="project" value="TreeGrafter"/>
</dbReference>
<feature type="compositionally biased region" description="Basic residues" evidence="2">
    <location>
        <begin position="157"/>
        <end position="168"/>
    </location>
</feature>
<dbReference type="InterPro" id="IPR001680">
    <property type="entry name" value="WD40_rpt"/>
</dbReference>